<comment type="caution">
    <text evidence="1">The sequence shown here is derived from an EMBL/GenBank/DDBJ whole genome shotgun (WGS) entry which is preliminary data.</text>
</comment>
<keyword evidence="2" id="KW-1185">Reference proteome</keyword>
<evidence type="ECO:0000313" key="1">
    <source>
        <dbReference type="EMBL" id="OXA59780.1"/>
    </source>
</evidence>
<dbReference type="EMBL" id="LNIX01000002">
    <property type="protein sequence ID" value="OXA59780.1"/>
    <property type="molecule type" value="Genomic_DNA"/>
</dbReference>
<dbReference type="Proteomes" id="UP000198287">
    <property type="component" value="Unassembled WGS sequence"/>
</dbReference>
<reference evidence="1 2" key="1">
    <citation type="submission" date="2015-12" db="EMBL/GenBank/DDBJ databases">
        <title>The genome of Folsomia candida.</title>
        <authorList>
            <person name="Faddeeva A."/>
            <person name="Derks M.F."/>
            <person name="Anvar Y."/>
            <person name="Smit S."/>
            <person name="Van Straalen N."/>
            <person name="Roelofs D."/>
        </authorList>
    </citation>
    <scope>NUCLEOTIDE SEQUENCE [LARGE SCALE GENOMIC DNA]</scope>
    <source>
        <strain evidence="1 2">VU population</strain>
        <tissue evidence="1">Whole body</tissue>
    </source>
</reference>
<gene>
    <name evidence="1" type="ORF">Fcan01_04462</name>
</gene>
<dbReference type="AlphaFoldDB" id="A0A226ER94"/>
<accession>A0A226ER94</accession>
<proteinExistence type="predicted"/>
<protein>
    <submittedName>
        <fullName evidence="1">Stress response protein YvgO</fullName>
    </submittedName>
</protein>
<evidence type="ECO:0000313" key="2">
    <source>
        <dbReference type="Proteomes" id="UP000198287"/>
    </source>
</evidence>
<organism evidence="1 2">
    <name type="scientific">Folsomia candida</name>
    <name type="common">Springtail</name>
    <dbReference type="NCBI Taxonomy" id="158441"/>
    <lineage>
        <taxon>Eukaryota</taxon>
        <taxon>Metazoa</taxon>
        <taxon>Ecdysozoa</taxon>
        <taxon>Arthropoda</taxon>
        <taxon>Hexapoda</taxon>
        <taxon>Collembola</taxon>
        <taxon>Entomobryomorpha</taxon>
        <taxon>Isotomoidea</taxon>
        <taxon>Isotomidae</taxon>
        <taxon>Proisotominae</taxon>
        <taxon>Folsomia</taxon>
    </lineage>
</organism>
<name>A0A226ER94_FOLCA</name>
<sequence length="153" mass="18050">MDRILQLDPSKVERFLKLMENKALQYTGNGDGRQLQAAVKSLGEKMEFELENSRLPLNFVIFNLQEPYRKNLVGWSAYREETIYQRLFGIWIFESGTFENEGLGSYENWRFGGYKGGNWTRGGEPVKLFRKWWFPFARNYGQGRLVTFKKITL</sequence>